<dbReference type="GO" id="GO:0009279">
    <property type="term" value="C:cell outer membrane"/>
    <property type="evidence" value="ECO:0007669"/>
    <property type="project" value="UniProtKB-SubCell"/>
</dbReference>
<dbReference type="Pfam" id="PF07715">
    <property type="entry name" value="Plug"/>
    <property type="match status" value="1"/>
</dbReference>
<protein>
    <submittedName>
        <fullName evidence="14">TonB-dependent receptor plug domain-containing protein</fullName>
    </submittedName>
</protein>
<evidence type="ECO:0000256" key="2">
    <source>
        <dbReference type="ARBA" id="ARBA00022448"/>
    </source>
</evidence>
<dbReference type="InterPro" id="IPR036942">
    <property type="entry name" value="Beta-barrel_TonB_sf"/>
</dbReference>
<evidence type="ECO:0000256" key="7">
    <source>
        <dbReference type="ARBA" id="ARBA00023065"/>
    </source>
</evidence>
<keyword evidence="7" id="KW-0406">Ion transport</keyword>
<name>A0A7X9WSX6_9SPHN</name>
<evidence type="ECO:0000313" key="14">
    <source>
        <dbReference type="EMBL" id="NML09290.1"/>
    </source>
</evidence>
<accession>A0A7X9WSX6</accession>
<keyword evidence="12" id="KW-0732">Signal</keyword>
<evidence type="ECO:0000256" key="5">
    <source>
        <dbReference type="ARBA" id="ARBA00022692"/>
    </source>
</evidence>
<dbReference type="SUPFAM" id="SSF56935">
    <property type="entry name" value="Porins"/>
    <property type="match status" value="1"/>
</dbReference>
<evidence type="ECO:0000256" key="11">
    <source>
        <dbReference type="PROSITE-ProRule" id="PRU01360"/>
    </source>
</evidence>
<evidence type="ECO:0000256" key="3">
    <source>
        <dbReference type="ARBA" id="ARBA00022452"/>
    </source>
</evidence>
<gene>
    <name evidence="14" type="ORF">HHL08_03905</name>
</gene>
<comment type="caution">
    <text evidence="14">The sequence shown here is derived from an EMBL/GenBank/DDBJ whole genome shotgun (WGS) entry which is preliminary data.</text>
</comment>
<dbReference type="PROSITE" id="PS52016">
    <property type="entry name" value="TONB_DEPENDENT_REC_3"/>
    <property type="match status" value="1"/>
</dbReference>
<evidence type="ECO:0000256" key="9">
    <source>
        <dbReference type="ARBA" id="ARBA00023136"/>
    </source>
</evidence>
<keyword evidence="5 11" id="KW-0812">Transmembrane</keyword>
<evidence type="ECO:0000256" key="10">
    <source>
        <dbReference type="ARBA" id="ARBA00023237"/>
    </source>
</evidence>
<keyword evidence="9 11" id="KW-0472">Membrane</keyword>
<reference evidence="14 15" key="1">
    <citation type="submission" date="2020-04" db="EMBL/GenBank/DDBJ databases">
        <title>Sphingobium sp. AR-3-1 isolated from Arctic soil.</title>
        <authorList>
            <person name="Dahal R.H."/>
            <person name="Chaudhary D.K."/>
        </authorList>
    </citation>
    <scope>NUCLEOTIDE SEQUENCE [LARGE SCALE GENOMIC DNA]</scope>
    <source>
        <strain evidence="14 15">AR-3-1</strain>
    </source>
</reference>
<dbReference type="InterPro" id="IPR012910">
    <property type="entry name" value="Plug_dom"/>
</dbReference>
<keyword evidence="8" id="KW-0798">TonB box</keyword>
<evidence type="ECO:0000256" key="6">
    <source>
        <dbReference type="ARBA" id="ARBA00023004"/>
    </source>
</evidence>
<dbReference type="Proteomes" id="UP000519023">
    <property type="component" value="Unassembled WGS sequence"/>
</dbReference>
<dbReference type="EMBL" id="JABBFV010000002">
    <property type="protein sequence ID" value="NML09290.1"/>
    <property type="molecule type" value="Genomic_DNA"/>
</dbReference>
<dbReference type="RefSeq" id="WP_169571168.1">
    <property type="nucleotide sequence ID" value="NZ_JABBFV010000002.1"/>
</dbReference>
<keyword evidence="4" id="KW-0410">Iron transport</keyword>
<keyword evidence="10 11" id="KW-0998">Cell outer membrane</keyword>
<keyword evidence="6" id="KW-0408">Iron</keyword>
<evidence type="ECO:0000259" key="13">
    <source>
        <dbReference type="Pfam" id="PF07715"/>
    </source>
</evidence>
<dbReference type="AlphaFoldDB" id="A0A7X9WSX6"/>
<organism evidence="14 15">
    <name type="scientific">Sphingobium psychrophilum</name>
    <dbReference type="NCBI Taxonomy" id="2728834"/>
    <lineage>
        <taxon>Bacteria</taxon>
        <taxon>Pseudomonadati</taxon>
        <taxon>Pseudomonadota</taxon>
        <taxon>Alphaproteobacteria</taxon>
        <taxon>Sphingomonadales</taxon>
        <taxon>Sphingomonadaceae</taxon>
        <taxon>Sphingobium</taxon>
    </lineage>
</organism>
<feature type="domain" description="TonB-dependent receptor plug" evidence="13">
    <location>
        <begin position="52"/>
        <end position="158"/>
    </location>
</feature>
<dbReference type="PANTHER" id="PTHR32552">
    <property type="entry name" value="FERRICHROME IRON RECEPTOR-RELATED"/>
    <property type="match status" value="1"/>
</dbReference>
<comment type="subcellular location">
    <subcellularLocation>
        <location evidence="1 11">Cell outer membrane</location>
        <topology evidence="1 11">Multi-pass membrane protein</topology>
    </subcellularLocation>
</comment>
<evidence type="ECO:0000256" key="4">
    <source>
        <dbReference type="ARBA" id="ARBA00022496"/>
    </source>
</evidence>
<sequence>MRPIFTARLAVLLTSVAPLTLPVLAIAQTAQPQASPSIDDIVVTARRSEESIQSTPVSVTAFNADMLREANIATTADLMMKTPGVYLSGSGGRENSVFQIRGQSKALSGSNAPAVVSYFADVPAPTFGSGVATYDMASVQVLKGPQGTLFGRNTTGGAVLYYPAAPEYVLGGYVEAGYGRYDRKQLEGALSIPIVDNKLAVRVAGRYEKRDGYTKNIGLGGDLDDVNSRAFRVSVLAEPVEGFKNLTIFDWYRNNYTGDAVLLTSLFDNPSLIDLLGLRSAMQDALAAQQARGPRVIDSDVSPAINRTRRWGITNRTDIDLGDSGVSFTNIFGYRKTYVNYNINTDGVPLLITTGNPAAGLPAGLPLTLLNAGAVNNVEQYTNEVQVKGSALDDRVDWLVGGFYLKSQPYGPTGSGNSIAQVVLPPFLPPENYGTFQYNFYTEKSKALFGNVNIKLDEIAQGLRFNAGLRYTWDKEIACTATDNTTQGTVRPNECVSTNPILIGATTNTAKSDAPTWTVGFDWQVTSDLFTYVSTRRGYRTGGINTPTFGGRLAPYQSFGPERVTDLELGVRSDWTLGDVRVRLNLSGFVGYYDGVQIALSGLLTQPGCVAGDPVFGEAPYSPDGDCSADNDPQSGTMLANAGKSRVAGLDFDGRIAFSDRLTFTFGGNLLDTKTRELTAPAPIAAYLTTQEIPFDLVAKATFTLGAQYRIPLGAMGDLNASADYYHSSKLSFVDTALPAYGLANIRLDWRNVGGRPVDVGVYMSNVFNKTYQAIGAVSGAGLGFNTAIFGPPRQYGLTLRYRLGE</sequence>
<proteinExistence type="inferred from homology"/>
<dbReference type="InterPro" id="IPR039426">
    <property type="entry name" value="TonB-dep_rcpt-like"/>
</dbReference>
<evidence type="ECO:0000256" key="1">
    <source>
        <dbReference type="ARBA" id="ARBA00004571"/>
    </source>
</evidence>
<evidence type="ECO:0000313" key="15">
    <source>
        <dbReference type="Proteomes" id="UP000519023"/>
    </source>
</evidence>
<keyword evidence="15" id="KW-1185">Reference proteome</keyword>
<feature type="signal peptide" evidence="12">
    <location>
        <begin position="1"/>
        <end position="27"/>
    </location>
</feature>
<keyword evidence="2 11" id="KW-0813">Transport</keyword>
<feature type="chain" id="PRO_5030669313" evidence="12">
    <location>
        <begin position="28"/>
        <end position="806"/>
    </location>
</feature>
<dbReference type="PANTHER" id="PTHR32552:SF81">
    <property type="entry name" value="TONB-DEPENDENT OUTER MEMBRANE RECEPTOR"/>
    <property type="match status" value="1"/>
</dbReference>
<keyword evidence="3 11" id="KW-1134">Transmembrane beta strand</keyword>
<evidence type="ECO:0000256" key="12">
    <source>
        <dbReference type="SAM" id="SignalP"/>
    </source>
</evidence>
<evidence type="ECO:0000256" key="8">
    <source>
        <dbReference type="ARBA" id="ARBA00023077"/>
    </source>
</evidence>
<keyword evidence="14" id="KW-0675">Receptor</keyword>
<dbReference type="Gene3D" id="2.40.170.20">
    <property type="entry name" value="TonB-dependent receptor, beta-barrel domain"/>
    <property type="match status" value="1"/>
</dbReference>
<comment type="similarity">
    <text evidence="11">Belongs to the TonB-dependent receptor family.</text>
</comment>
<dbReference type="GO" id="GO:0006826">
    <property type="term" value="P:iron ion transport"/>
    <property type="evidence" value="ECO:0007669"/>
    <property type="project" value="UniProtKB-KW"/>
</dbReference>